<gene>
    <name evidence="2" type="ORF">SAMN02745120_1638</name>
</gene>
<organism evidence="2 3">
    <name type="scientific">Acetoanaerobium noterae</name>
    <dbReference type="NCBI Taxonomy" id="745369"/>
    <lineage>
        <taxon>Bacteria</taxon>
        <taxon>Bacillati</taxon>
        <taxon>Bacillota</taxon>
        <taxon>Clostridia</taxon>
        <taxon>Peptostreptococcales</taxon>
        <taxon>Filifactoraceae</taxon>
        <taxon>Acetoanaerobium</taxon>
    </lineage>
</organism>
<keyword evidence="1" id="KW-0472">Membrane</keyword>
<proteinExistence type="predicted"/>
<dbReference type="EMBL" id="FUYN01000003">
    <property type="protein sequence ID" value="SKB46874.1"/>
    <property type="molecule type" value="Genomic_DNA"/>
</dbReference>
<evidence type="ECO:0000256" key="1">
    <source>
        <dbReference type="SAM" id="Phobius"/>
    </source>
</evidence>
<sequence length="126" mass="15034">MKNSMNTKTKFIFIAILIFICIFHISAPEISRDYLKPFSEKTTEFNELRSSNTYIAVSNTMLSLYKPLDTYTAIFLFMILESILLSKIKMQFFQYNIYFSYIYFKLRKITNMVFYQSNYKGLLPNL</sequence>
<accession>A0A1T5BHU9</accession>
<name>A0A1T5BHU9_9FIRM</name>
<protein>
    <submittedName>
        <fullName evidence="2">Uncharacterized protein</fullName>
    </submittedName>
</protein>
<dbReference type="Proteomes" id="UP000243406">
    <property type="component" value="Unassembled WGS sequence"/>
</dbReference>
<keyword evidence="3" id="KW-1185">Reference proteome</keyword>
<evidence type="ECO:0000313" key="2">
    <source>
        <dbReference type="EMBL" id="SKB46874.1"/>
    </source>
</evidence>
<reference evidence="3" key="1">
    <citation type="submission" date="2017-02" db="EMBL/GenBank/DDBJ databases">
        <authorList>
            <person name="Varghese N."/>
            <person name="Submissions S."/>
        </authorList>
    </citation>
    <scope>NUCLEOTIDE SEQUENCE [LARGE SCALE GENOMIC DNA]</scope>
    <source>
        <strain evidence="3">ATCC 35199</strain>
    </source>
</reference>
<evidence type="ECO:0000313" key="3">
    <source>
        <dbReference type="Proteomes" id="UP000243406"/>
    </source>
</evidence>
<dbReference type="AlphaFoldDB" id="A0A1T5BHU9"/>
<keyword evidence="1" id="KW-0812">Transmembrane</keyword>
<keyword evidence="1" id="KW-1133">Transmembrane helix</keyword>
<feature type="transmembrane region" description="Helical" evidence="1">
    <location>
        <begin position="70"/>
        <end position="88"/>
    </location>
</feature>